<dbReference type="InterPro" id="IPR000878">
    <property type="entry name" value="4pyrrol_Mease"/>
</dbReference>
<dbReference type="NCBIfam" id="TIGR01469">
    <property type="entry name" value="cobA_cysG_Cterm"/>
    <property type="match status" value="1"/>
</dbReference>
<dbReference type="GO" id="GO:0032259">
    <property type="term" value="P:methylation"/>
    <property type="evidence" value="ECO:0007669"/>
    <property type="project" value="UniProtKB-KW"/>
</dbReference>
<dbReference type="SUPFAM" id="SSF53790">
    <property type="entry name" value="Tetrapyrrole methylase"/>
    <property type="match status" value="1"/>
</dbReference>
<feature type="domain" description="Tetrapyrrole methylase" evidence="6">
    <location>
        <begin position="70"/>
        <end position="279"/>
    </location>
</feature>
<dbReference type="GO" id="GO:0019354">
    <property type="term" value="P:siroheme biosynthetic process"/>
    <property type="evidence" value="ECO:0007669"/>
    <property type="project" value="InterPro"/>
</dbReference>
<gene>
    <name evidence="7" type="ORF">RMAR0315_LOCUS4496</name>
    <name evidence="8" type="ORF">RMAR0315_LOCUS4497</name>
</gene>
<dbReference type="InterPro" id="IPR014776">
    <property type="entry name" value="4pyrrole_Mease_sub2"/>
</dbReference>
<dbReference type="InterPro" id="IPR035996">
    <property type="entry name" value="4pyrrol_Methylase_sf"/>
</dbReference>
<dbReference type="InterPro" id="IPR050161">
    <property type="entry name" value="Siro_Cobalamin_biosynth"/>
</dbReference>
<dbReference type="NCBIfam" id="NF004790">
    <property type="entry name" value="PRK06136.1"/>
    <property type="match status" value="1"/>
</dbReference>
<dbReference type="GO" id="GO:0004851">
    <property type="term" value="F:uroporphyrin-III C-methyltransferase activity"/>
    <property type="evidence" value="ECO:0007669"/>
    <property type="project" value="UniProtKB-EC"/>
</dbReference>
<evidence type="ECO:0000313" key="8">
    <source>
        <dbReference type="EMBL" id="CAD8394512.1"/>
    </source>
</evidence>
<keyword evidence="2" id="KW-0489">Methyltransferase</keyword>
<evidence type="ECO:0000256" key="1">
    <source>
        <dbReference type="ARBA" id="ARBA00012162"/>
    </source>
</evidence>
<evidence type="ECO:0000256" key="4">
    <source>
        <dbReference type="ARBA" id="ARBA00022691"/>
    </source>
</evidence>
<dbReference type="Gene3D" id="3.30.950.10">
    <property type="entry name" value="Methyltransferase, Cobalt-precorrin-4 Transmethylase, Domain 2"/>
    <property type="match status" value="1"/>
</dbReference>
<evidence type="ECO:0000256" key="3">
    <source>
        <dbReference type="ARBA" id="ARBA00022679"/>
    </source>
</evidence>
<keyword evidence="5" id="KW-0627">Porphyrin biosynthesis</keyword>
<keyword evidence="3" id="KW-0808">Transferase</keyword>
<sequence length="328" mass="35564">MEGQSAFVGGLGLGLAGGRPSRVSPRRNRFRPRTTTRMMAPGKDMMADLKAAVDSIKSNRRENSSGPGSVYLVGTGPGDPSLLTLRAVQLMKTCDVVLYDRLVSNDIMNFVNPSARMIYVGKEKGFHTRKQEDIHDLLFQFAEAGGAILRLKGGDPYIFGRGGEELEYLEKKGIEVTCIPGITAASGIGAELGIPMTHRGVATSVRYITGHFREDGDEFEDSFQGAVDKNTTLVIYMGLSNLPKLSEVLLRHGLPTDTPAVAVERGTMPGQRIVFSEFGDFPQKVEESGLKSPTLLIIGRVVALSKKWQQFVAEAETESTPVTEDIAA</sequence>
<evidence type="ECO:0000259" key="6">
    <source>
        <dbReference type="Pfam" id="PF00590"/>
    </source>
</evidence>
<accession>A0A6T6LGE7</accession>
<name>A0A6T6LGE7_9RHOD</name>
<dbReference type="InterPro" id="IPR014777">
    <property type="entry name" value="4pyrrole_Mease_sub1"/>
</dbReference>
<dbReference type="FunFam" id="3.30.950.10:FF:000001">
    <property type="entry name" value="Siroheme synthase"/>
    <property type="match status" value="1"/>
</dbReference>
<dbReference type="PANTHER" id="PTHR45790">
    <property type="entry name" value="SIROHEME SYNTHASE-RELATED"/>
    <property type="match status" value="1"/>
</dbReference>
<evidence type="ECO:0000313" key="7">
    <source>
        <dbReference type="EMBL" id="CAD8394511.1"/>
    </source>
</evidence>
<dbReference type="CDD" id="cd11642">
    <property type="entry name" value="SUMT"/>
    <property type="match status" value="1"/>
</dbReference>
<organism evidence="8">
    <name type="scientific">Rhodosorus marinus</name>
    <dbReference type="NCBI Taxonomy" id="101924"/>
    <lineage>
        <taxon>Eukaryota</taxon>
        <taxon>Rhodophyta</taxon>
        <taxon>Stylonematophyceae</taxon>
        <taxon>Stylonematales</taxon>
        <taxon>Stylonemataceae</taxon>
        <taxon>Rhodosorus</taxon>
    </lineage>
</organism>
<dbReference type="EMBL" id="HBEK01008253">
    <property type="protein sequence ID" value="CAD8394512.1"/>
    <property type="molecule type" value="Transcribed_RNA"/>
</dbReference>
<protein>
    <recommendedName>
        <fullName evidence="1">uroporphyrinogen-III C-methyltransferase</fullName>
        <ecNumber evidence="1">2.1.1.107</ecNumber>
    </recommendedName>
</protein>
<dbReference type="InterPro" id="IPR006366">
    <property type="entry name" value="CobA/CysG_C"/>
</dbReference>
<dbReference type="FunFam" id="3.40.1010.10:FF:000001">
    <property type="entry name" value="Siroheme synthase"/>
    <property type="match status" value="1"/>
</dbReference>
<dbReference type="Pfam" id="PF00590">
    <property type="entry name" value="TP_methylase"/>
    <property type="match status" value="1"/>
</dbReference>
<evidence type="ECO:0000256" key="2">
    <source>
        <dbReference type="ARBA" id="ARBA00022603"/>
    </source>
</evidence>
<reference evidence="8" key="1">
    <citation type="submission" date="2021-01" db="EMBL/GenBank/DDBJ databases">
        <authorList>
            <person name="Corre E."/>
            <person name="Pelletier E."/>
            <person name="Niang G."/>
            <person name="Scheremetjew M."/>
            <person name="Finn R."/>
            <person name="Kale V."/>
            <person name="Holt S."/>
            <person name="Cochrane G."/>
            <person name="Meng A."/>
            <person name="Brown T."/>
            <person name="Cohen L."/>
        </authorList>
    </citation>
    <scope>NUCLEOTIDE SEQUENCE</scope>
    <source>
        <strain evidence="8">UTEX LB 2760</strain>
    </source>
</reference>
<dbReference type="PROSITE" id="PS00839">
    <property type="entry name" value="SUMT_1"/>
    <property type="match status" value="1"/>
</dbReference>
<dbReference type="EMBL" id="HBEK01008252">
    <property type="protein sequence ID" value="CAD8394511.1"/>
    <property type="molecule type" value="Transcribed_RNA"/>
</dbReference>
<dbReference type="Gene3D" id="3.40.1010.10">
    <property type="entry name" value="Cobalt-precorrin-4 Transmethylase, Domain 1"/>
    <property type="match status" value="1"/>
</dbReference>
<dbReference type="PANTHER" id="PTHR45790:SF3">
    <property type="entry name" value="S-ADENOSYL-L-METHIONINE-DEPENDENT UROPORPHYRINOGEN III METHYLTRANSFERASE, CHLOROPLASTIC"/>
    <property type="match status" value="1"/>
</dbReference>
<dbReference type="InterPro" id="IPR003043">
    <property type="entry name" value="Uropor_MeTrfase_CS"/>
</dbReference>
<dbReference type="EC" id="2.1.1.107" evidence="1"/>
<dbReference type="AlphaFoldDB" id="A0A6T6LGE7"/>
<keyword evidence="4" id="KW-0949">S-adenosyl-L-methionine</keyword>
<proteinExistence type="predicted"/>
<evidence type="ECO:0000256" key="5">
    <source>
        <dbReference type="ARBA" id="ARBA00023244"/>
    </source>
</evidence>